<gene>
    <name evidence="2" type="ORF">HMPREF1080_02756</name>
</gene>
<dbReference type="RefSeq" id="WP_005802505.1">
    <property type="nucleotide sequence ID" value="NZ_JH724195.1"/>
</dbReference>
<dbReference type="EMBL" id="AGXP01000028">
    <property type="protein sequence ID" value="EIY95784.1"/>
    <property type="molecule type" value="Genomic_DNA"/>
</dbReference>
<dbReference type="AlphaFoldDB" id="I9K7M9"/>
<protein>
    <submittedName>
        <fullName evidence="2">Uncharacterized protein</fullName>
    </submittedName>
</protein>
<evidence type="ECO:0000313" key="3">
    <source>
        <dbReference type="Proteomes" id="UP000003917"/>
    </source>
</evidence>
<comment type="caution">
    <text evidence="2">The sequence shown here is derived from an EMBL/GenBank/DDBJ whole genome shotgun (WGS) entry which is preliminary data.</text>
</comment>
<evidence type="ECO:0000256" key="1">
    <source>
        <dbReference type="SAM" id="MobiDB-lite"/>
    </source>
</evidence>
<dbReference type="HOGENOM" id="CLU_2969773_0_0_10"/>
<organism evidence="2 3">
    <name type="scientific">Bacteroides fragilis CL05T12C13</name>
    <dbReference type="NCBI Taxonomy" id="997881"/>
    <lineage>
        <taxon>Bacteria</taxon>
        <taxon>Pseudomonadati</taxon>
        <taxon>Bacteroidota</taxon>
        <taxon>Bacteroidia</taxon>
        <taxon>Bacteroidales</taxon>
        <taxon>Bacteroidaceae</taxon>
        <taxon>Bacteroides</taxon>
    </lineage>
</organism>
<dbReference type="Proteomes" id="UP000003917">
    <property type="component" value="Unassembled WGS sequence"/>
</dbReference>
<reference evidence="2 3" key="1">
    <citation type="submission" date="2012-02" db="EMBL/GenBank/DDBJ databases">
        <title>The Genome Sequence of Bacteroides fragilis CL05T12C13.</title>
        <authorList>
            <consortium name="The Broad Institute Genome Sequencing Platform"/>
            <person name="Earl A."/>
            <person name="Ward D."/>
            <person name="Feldgarden M."/>
            <person name="Gevers D."/>
            <person name="Zitomersky N.L."/>
            <person name="Coyne M.J."/>
            <person name="Comstock L.E."/>
            <person name="Young S.K."/>
            <person name="Zeng Q."/>
            <person name="Gargeya S."/>
            <person name="Fitzgerald M."/>
            <person name="Haas B."/>
            <person name="Abouelleil A."/>
            <person name="Alvarado L."/>
            <person name="Arachchi H.M."/>
            <person name="Berlin A."/>
            <person name="Chapman S.B."/>
            <person name="Gearin G."/>
            <person name="Goldberg J."/>
            <person name="Griggs A."/>
            <person name="Gujja S."/>
            <person name="Hansen M."/>
            <person name="Heiman D."/>
            <person name="Howarth C."/>
            <person name="Larimer J."/>
            <person name="Lui A."/>
            <person name="MacDonald P.J.P."/>
            <person name="McCowen C."/>
            <person name="Montmayeur A."/>
            <person name="Murphy C."/>
            <person name="Neiman D."/>
            <person name="Pearson M."/>
            <person name="Priest M."/>
            <person name="Roberts A."/>
            <person name="Saif S."/>
            <person name="Shea T."/>
            <person name="Sisk P."/>
            <person name="Stolte C."/>
            <person name="Sykes S."/>
            <person name="Wortman J."/>
            <person name="Nusbaum C."/>
            <person name="Birren B."/>
        </authorList>
    </citation>
    <scope>NUCLEOTIDE SEQUENCE [LARGE SCALE GENOMIC DNA]</scope>
    <source>
        <strain evidence="2 3">CL05T12C13</strain>
    </source>
</reference>
<evidence type="ECO:0000313" key="2">
    <source>
        <dbReference type="EMBL" id="EIY95784.1"/>
    </source>
</evidence>
<sequence>MGGGTNLLRIPGRTCFVYPEEPASHTRKNLLRIPGRSNAGMDGRSTPGLCLGQGEHAA</sequence>
<accession>I9K7M9</accession>
<proteinExistence type="predicted"/>
<feature type="region of interest" description="Disordered" evidence="1">
    <location>
        <begin position="33"/>
        <end position="58"/>
    </location>
</feature>
<name>I9K7M9_BACFG</name>